<dbReference type="Pfam" id="PF18936">
    <property type="entry name" value="DUF5684"/>
    <property type="match status" value="1"/>
</dbReference>
<dbReference type="SUPFAM" id="SSF49879">
    <property type="entry name" value="SMAD/FHA domain"/>
    <property type="match status" value="1"/>
</dbReference>
<keyword evidence="3" id="KW-0472">Membrane</keyword>
<dbReference type="EMBL" id="LT629692">
    <property type="protein sequence ID" value="SDG35189.1"/>
    <property type="molecule type" value="Genomic_DNA"/>
</dbReference>
<feature type="compositionally biased region" description="Pro residues" evidence="2">
    <location>
        <begin position="200"/>
        <end position="215"/>
    </location>
</feature>
<dbReference type="SMART" id="SM00240">
    <property type="entry name" value="FHA"/>
    <property type="match status" value="1"/>
</dbReference>
<evidence type="ECO:0000313" key="6">
    <source>
        <dbReference type="Proteomes" id="UP000199009"/>
    </source>
</evidence>
<keyword evidence="3" id="KW-0812">Transmembrane</keyword>
<organism evidence="5 6">
    <name type="scientific">Microbacterium pygmaeum</name>
    <dbReference type="NCBI Taxonomy" id="370764"/>
    <lineage>
        <taxon>Bacteria</taxon>
        <taxon>Bacillati</taxon>
        <taxon>Actinomycetota</taxon>
        <taxon>Actinomycetes</taxon>
        <taxon>Micrococcales</taxon>
        <taxon>Microbacteriaceae</taxon>
        <taxon>Microbacterium</taxon>
    </lineage>
</organism>
<feature type="region of interest" description="Disordered" evidence="2">
    <location>
        <begin position="137"/>
        <end position="230"/>
    </location>
</feature>
<dbReference type="CDD" id="cd00060">
    <property type="entry name" value="FHA"/>
    <property type="match status" value="1"/>
</dbReference>
<name>A0A1G7TKI6_9MICO</name>
<dbReference type="PROSITE" id="PS50006">
    <property type="entry name" value="FHA_DOMAIN"/>
    <property type="match status" value="1"/>
</dbReference>
<accession>A0A1G7TKI6</accession>
<dbReference type="OrthoDB" id="3637276at2"/>
<dbReference type="InterPro" id="IPR008984">
    <property type="entry name" value="SMAD_FHA_dom_sf"/>
</dbReference>
<evidence type="ECO:0000259" key="4">
    <source>
        <dbReference type="PROSITE" id="PS50006"/>
    </source>
</evidence>
<evidence type="ECO:0000313" key="5">
    <source>
        <dbReference type="EMBL" id="SDG35189.1"/>
    </source>
</evidence>
<feature type="transmembrane region" description="Helical" evidence="3">
    <location>
        <begin position="27"/>
        <end position="48"/>
    </location>
</feature>
<dbReference type="STRING" id="370764.SAMN04489810_0066"/>
<gene>
    <name evidence="5" type="ORF">SAMN04489810_0066</name>
</gene>
<feature type="domain" description="FHA" evidence="4">
    <location>
        <begin position="388"/>
        <end position="440"/>
    </location>
</feature>
<dbReference type="InterPro" id="IPR043739">
    <property type="entry name" value="DUF5684"/>
</dbReference>
<reference evidence="5 6" key="1">
    <citation type="submission" date="2016-10" db="EMBL/GenBank/DDBJ databases">
        <authorList>
            <person name="de Groot N.N."/>
        </authorList>
    </citation>
    <scope>NUCLEOTIDE SEQUENCE [LARGE SCALE GENOMIC DNA]</scope>
    <source>
        <strain evidence="5 6">DSM 23142</strain>
    </source>
</reference>
<feature type="compositionally biased region" description="Polar residues" evidence="2">
    <location>
        <begin position="336"/>
        <end position="348"/>
    </location>
</feature>
<keyword evidence="1" id="KW-0597">Phosphoprotein</keyword>
<dbReference type="AlphaFoldDB" id="A0A1G7TKI6"/>
<protein>
    <submittedName>
        <fullName evidence="5">FHA domain-containing protein</fullName>
    </submittedName>
</protein>
<feature type="transmembrane region" description="Helical" evidence="3">
    <location>
        <begin position="101"/>
        <end position="126"/>
    </location>
</feature>
<dbReference type="Pfam" id="PF00498">
    <property type="entry name" value="FHA"/>
    <property type="match status" value="1"/>
</dbReference>
<evidence type="ECO:0000256" key="1">
    <source>
        <dbReference type="ARBA" id="ARBA00022553"/>
    </source>
</evidence>
<dbReference type="Proteomes" id="UP000199009">
    <property type="component" value="Chromosome I"/>
</dbReference>
<sequence length="476" mass="48056">MNSISALPILDAATASADTSAVLGITLGSFALAGVLYVWTALALSAVFGKSGVPAWKAWVPFLNTIELLQLGGLSGWLVLLVLFPPALWVVVVIACYRVNVSFGLGVGMTVLAALSLPIWATVLGFGSARWIGTPAHAAGPAPGPRRGADGPFGTSASPAADPLARRLGGPIDAPPPASPSVVSSFAPSPSPVDEVSAPAPAPLPVFTPAQPPSGPSGRADDDGFDLGAVGELTSGATDAVPGAPAPVSAIPTRTAEPALPPVSSVPLASFAGAPDGQAPAATPPVTRVPAAAHAAVADEPWAPRRSAAGADSDASPFSEASAEVSAIAGAPDAGSPQSARGSVSAQHTRPEIPDEPLDQTILTRRKRTAWSLVPPAGTAVPIGSHVVILGRKPSADAAFPGAQLIPVDDGTVSKTHARLELRDDRWYITDLGSTNGVLFATLMGTEIEATPGVEVEAGERFYLGDAEVRLRRSDG</sequence>
<evidence type="ECO:0000256" key="2">
    <source>
        <dbReference type="SAM" id="MobiDB-lite"/>
    </source>
</evidence>
<dbReference type="InterPro" id="IPR000253">
    <property type="entry name" value="FHA_dom"/>
</dbReference>
<dbReference type="RefSeq" id="WP_091484859.1">
    <property type="nucleotide sequence ID" value="NZ_LT629692.1"/>
</dbReference>
<keyword evidence="6" id="KW-1185">Reference proteome</keyword>
<evidence type="ECO:0000256" key="3">
    <source>
        <dbReference type="SAM" id="Phobius"/>
    </source>
</evidence>
<proteinExistence type="predicted"/>
<feature type="compositionally biased region" description="Low complexity" evidence="2">
    <location>
        <begin position="290"/>
        <end position="317"/>
    </location>
</feature>
<feature type="region of interest" description="Disordered" evidence="2">
    <location>
        <begin position="290"/>
        <end position="362"/>
    </location>
</feature>
<feature type="transmembrane region" description="Helical" evidence="3">
    <location>
        <begin position="68"/>
        <end position="95"/>
    </location>
</feature>
<dbReference type="Gene3D" id="2.60.200.20">
    <property type="match status" value="1"/>
</dbReference>
<keyword evidence="3" id="KW-1133">Transmembrane helix</keyword>